<dbReference type="PROSITE" id="PS01227">
    <property type="entry name" value="UPF0012"/>
    <property type="match status" value="1"/>
</dbReference>
<dbReference type="PANTHER" id="PTHR23088:SF27">
    <property type="entry name" value="DEAMINATED GLUTATHIONE AMIDASE"/>
    <property type="match status" value="1"/>
</dbReference>
<dbReference type="SUPFAM" id="SSF56317">
    <property type="entry name" value="Carbon-nitrogen hydrolase"/>
    <property type="match status" value="1"/>
</dbReference>
<organism evidence="3 4">
    <name type="scientific">Desulfolithobacter dissulfuricans</name>
    <dbReference type="NCBI Taxonomy" id="2795293"/>
    <lineage>
        <taxon>Bacteria</taxon>
        <taxon>Pseudomonadati</taxon>
        <taxon>Thermodesulfobacteriota</taxon>
        <taxon>Desulfobulbia</taxon>
        <taxon>Desulfobulbales</taxon>
        <taxon>Desulfobulbaceae</taxon>
        <taxon>Desulfolithobacter</taxon>
    </lineage>
</organism>
<dbReference type="Proteomes" id="UP001063350">
    <property type="component" value="Chromosome"/>
</dbReference>
<name>A0A915TXN1_9BACT</name>
<dbReference type="AlphaFoldDB" id="A0A915TXN1"/>
<dbReference type="InterPro" id="IPR001110">
    <property type="entry name" value="UPF0012_CS"/>
</dbReference>
<accession>A0A915TXN1</accession>
<dbReference type="InterPro" id="IPR036526">
    <property type="entry name" value="C-N_Hydrolase_sf"/>
</dbReference>
<protein>
    <recommendedName>
        <fullName evidence="2">CN hydrolase domain-containing protein</fullName>
    </recommendedName>
</protein>
<sequence length="369" mass="40393">MTPRISRAGFIQFRIVPGEPGANLERVRDLCRDCPSVAGSLLVLPELWGYGFVYRRFPELVRETPVLLEGLTALAAELDCVFAGSLLERDQETDQRYNTLFFVSGDGVVGTWRKMHLFRLWEEDRYLVPGSRPAPVRIGGSLVGGLVCYDLRFPELAREQVFAGANLLVVSAEWPKVRLDHWRILLRSRAVENQVFVVAANGCGQVGLQELAGHSMVIAPDGEVLAESGGREAAMVRDLDQGRIDTLRSRFCSVGERPWLHRDTDKLVSPVTIEDRLGPIRAQGSRIVLAQGRFAELTPELVATLEQARCQGDLLVVGLGPGGPELSRQGRLIASLGCVDLVVLCHGEPGRNLATAVCPDVLVPLGSEV</sequence>
<dbReference type="Gene3D" id="3.60.110.10">
    <property type="entry name" value="Carbon-nitrogen hydrolase"/>
    <property type="match status" value="1"/>
</dbReference>
<comment type="similarity">
    <text evidence="1">Belongs to the carbon-nitrogen hydrolase superfamily. NIT1/NIT2 family.</text>
</comment>
<evidence type="ECO:0000256" key="1">
    <source>
        <dbReference type="ARBA" id="ARBA00010613"/>
    </source>
</evidence>
<keyword evidence="4" id="KW-1185">Reference proteome</keyword>
<dbReference type="RefSeq" id="WP_267927822.1">
    <property type="nucleotide sequence ID" value="NZ_AP024233.1"/>
</dbReference>
<evidence type="ECO:0000313" key="3">
    <source>
        <dbReference type="EMBL" id="BCO07883.1"/>
    </source>
</evidence>
<dbReference type="PROSITE" id="PS50263">
    <property type="entry name" value="CN_HYDROLASE"/>
    <property type="match status" value="1"/>
</dbReference>
<evidence type="ECO:0000259" key="2">
    <source>
        <dbReference type="PROSITE" id="PS50263"/>
    </source>
</evidence>
<dbReference type="InterPro" id="IPR003010">
    <property type="entry name" value="C-N_Hydrolase"/>
</dbReference>
<proteinExistence type="inferred from homology"/>
<dbReference type="EMBL" id="AP024233">
    <property type="protein sequence ID" value="BCO07883.1"/>
    <property type="molecule type" value="Genomic_DNA"/>
</dbReference>
<dbReference type="PANTHER" id="PTHR23088">
    <property type="entry name" value="NITRILASE-RELATED"/>
    <property type="match status" value="1"/>
</dbReference>
<dbReference type="Pfam" id="PF00795">
    <property type="entry name" value="CN_hydrolase"/>
    <property type="match status" value="1"/>
</dbReference>
<feature type="domain" description="CN hydrolase" evidence="2">
    <location>
        <begin position="6"/>
        <end position="241"/>
    </location>
</feature>
<gene>
    <name evidence="3" type="ORF">GF1_02590</name>
</gene>
<evidence type="ECO:0000313" key="4">
    <source>
        <dbReference type="Proteomes" id="UP001063350"/>
    </source>
</evidence>
<reference evidence="3" key="1">
    <citation type="submission" date="2020-12" db="EMBL/GenBank/DDBJ databases">
        <title>Desulfobium dissulfuricans gen. nov., sp. nov., a novel mesophilic, sulfate-reducing bacterium isolated from a deep-sea hydrothermal vent.</title>
        <authorList>
            <person name="Hashimoto Y."/>
            <person name="Tame A."/>
            <person name="Sawayama S."/>
            <person name="Miyazaki J."/>
            <person name="Takai K."/>
            <person name="Nakagawa S."/>
        </authorList>
    </citation>
    <scope>NUCLEOTIDE SEQUENCE</scope>
    <source>
        <strain evidence="3">GF1</strain>
    </source>
</reference>
<dbReference type="KEGG" id="ddu:GF1_02590"/>